<reference evidence="3" key="1">
    <citation type="submission" date="2023-07" db="EMBL/GenBank/DDBJ databases">
        <title>The carbon used by Thiothrix.</title>
        <authorList>
            <person name="Chen L."/>
        </authorList>
    </citation>
    <scope>NUCLEOTIDE SEQUENCE [LARGE SCALE GENOMIC DNA]</scope>
</reference>
<comment type="caution">
    <text evidence="2">The sequence shown here is derived from an EMBL/GenBank/DDBJ whole genome shotgun (WGS) entry which is preliminary data.</text>
</comment>
<organism evidence="2 3">
    <name type="scientific">Candidatus Thiothrix phosphatis</name>
    <dbReference type="NCBI Taxonomy" id="3112415"/>
    <lineage>
        <taxon>Bacteria</taxon>
        <taxon>Pseudomonadati</taxon>
        <taxon>Pseudomonadota</taxon>
        <taxon>Gammaproteobacteria</taxon>
        <taxon>Thiotrichales</taxon>
        <taxon>Thiotrichaceae</taxon>
        <taxon>Thiothrix</taxon>
    </lineage>
</organism>
<name>A0ABU6CVV3_9GAMM</name>
<feature type="domain" description="HTH cro/C1-type" evidence="1">
    <location>
        <begin position="3"/>
        <end position="58"/>
    </location>
</feature>
<dbReference type="Pfam" id="PF13443">
    <property type="entry name" value="HTH_26"/>
    <property type="match status" value="1"/>
</dbReference>
<dbReference type="InterPro" id="IPR010982">
    <property type="entry name" value="Lambda_DNA-bd_dom_sf"/>
</dbReference>
<feature type="non-terminal residue" evidence="2">
    <location>
        <position position="1"/>
    </location>
</feature>
<dbReference type="Proteomes" id="UP001308005">
    <property type="component" value="Unassembled WGS sequence"/>
</dbReference>
<dbReference type="PROSITE" id="PS50943">
    <property type="entry name" value="HTH_CROC1"/>
    <property type="match status" value="1"/>
</dbReference>
<accession>A0ABU6CVV3</accession>
<dbReference type="Gene3D" id="1.10.260.40">
    <property type="entry name" value="lambda repressor-like DNA-binding domains"/>
    <property type="match status" value="1"/>
</dbReference>
<dbReference type="InterPro" id="IPR001387">
    <property type="entry name" value="Cro/C1-type_HTH"/>
</dbReference>
<reference evidence="2 3" key="2">
    <citation type="submission" date="2024-01" db="EMBL/GenBank/DDBJ databases">
        <authorList>
            <person name="Xie X."/>
        </authorList>
    </citation>
    <scope>NUCLEOTIDE SEQUENCE [LARGE SCALE GENOMIC DNA]</scope>
    <source>
        <strain evidence="2">SCUT-1</strain>
    </source>
</reference>
<protein>
    <submittedName>
        <fullName evidence="2">Helix-turn-helix transcriptional regulator</fullName>
    </submittedName>
</protein>
<dbReference type="SMART" id="SM00530">
    <property type="entry name" value="HTH_XRE"/>
    <property type="match status" value="1"/>
</dbReference>
<dbReference type="RefSeq" id="WP_324693469.1">
    <property type="nucleotide sequence ID" value="NZ_JAYMYJ010000036.1"/>
</dbReference>
<dbReference type="SUPFAM" id="SSF47413">
    <property type="entry name" value="lambda repressor-like DNA-binding domains"/>
    <property type="match status" value="1"/>
</dbReference>
<evidence type="ECO:0000259" key="1">
    <source>
        <dbReference type="PROSITE" id="PS50943"/>
    </source>
</evidence>
<dbReference type="EMBL" id="JAYMYJ010000036">
    <property type="protein sequence ID" value="MEB4590212.1"/>
    <property type="molecule type" value="Genomic_DNA"/>
</dbReference>
<gene>
    <name evidence="2" type="ORF">VSS37_04410</name>
</gene>
<sequence>KYVQARMEKLELTVTSAAQRSGISRQTWHKLMRADIKEAKISTLIRVANTLKITVPDLIEVYFHSGEQFCRFTRHNHPSTDSPWSTV</sequence>
<keyword evidence="3" id="KW-1185">Reference proteome</keyword>
<evidence type="ECO:0000313" key="3">
    <source>
        <dbReference type="Proteomes" id="UP001308005"/>
    </source>
</evidence>
<proteinExistence type="predicted"/>
<evidence type="ECO:0000313" key="2">
    <source>
        <dbReference type="EMBL" id="MEB4590212.1"/>
    </source>
</evidence>